<accession>A0A6G1GU42</accession>
<protein>
    <submittedName>
        <fullName evidence="3">Uncharacterized protein</fullName>
    </submittedName>
</protein>
<gene>
    <name evidence="3" type="ORF">K402DRAFT_395815</name>
</gene>
<keyword evidence="2" id="KW-0732">Signal</keyword>
<name>A0A6G1GU42_9PEZI</name>
<reference evidence="3" key="1">
    <citation type="journal article" date="2020" name="Stud. Mycol.">
        <title>101 Dothideomycetes genomes: a test case for predicting lifestyles and emergence of pathogens.</title>
        <authorList>
            <person name="Haridas S."/>
            <person name="Albert R."/>
            <person name="Binder M."/>
            <person name="Bloem J."/>
            <person name="Labutti K."/>
            <person name="Salamov A."/>
            <person name="Andreopoulos B."/>
            <person name="Baker S."/>
            <person name="Barry K."/>
            <person name="Bills G."/>
            <person name="Bluhm B."/>
            <person name="Cannon C."/>
            <person name="Castanera R."/>
            <person name="Culley D."/>
            <person name="Daum C."/>
            <person name="Ezra D."/>
            <person name="Gonzalez J."/>
            <person name="Henrissat B."/>
            <person name="Kuo A."/>
            <person name="Liang C."/>
            <person name="Lipzen A."/>
            <person name="Lutzoni F."/>
            <person name="Magnuson J."/>
            <person name="Mondo S."/>
            <person name="Nolan M."/>
            <person name="Ohm R."/>
            <person name="Pangilinan J."/>
            <person name="Park H.-J."/>
            <person name="Ramirez L."/>
            <person name="Alfaro M."/>
            <person name="Sun H."/>
            <person name="Tritt A."/>
            <person name="Yoshinaga Y."/>
            <person name="Zwiers L.-H."/>
            <person name="Turgeon B."/>
            <person name="Goodwin S."/>
            <person name="Spatafora J."/>
            <person name="Crous P."/>
            <person name="Grigoriev I."/>
        </authorList>
    </citation>
    <scope>NUCLEOTIDE SEQUENCE</scope>
    <source>
        <strain evidence="3">CBS 113979</strain>
    </source>
</reference>
<keyword evidence="1" id="KW-1133">Transmembrane helix</keyword>
<dbReference type="SUPFAM" id="SSF103473">
    <property type="entry name" value="MFS general substrate transporter"/>
    <property type="match status" value="1"/>
</dbReference>
<evidence type="ECO:0000313" key="3">
    <source>
        <dbReference type="EMBL" id="KAF1984473.1"/>
    </source>
</evidence>
<keyword evidence="4" id="KW-1185">Reference proteome</keyword>
<keyword evidence="1" id="KW-0812">Transmembrane</keyword>
<dbReference type="InterPro" id="IPR036259">
    <property type="entry name" value="MFS_trans_sf"/>
</dbReference>
<proteinExistence type="predicted"/>
<dbReference type="AlphaFoldDB" id="A0A6G1GU42"/>
<evidence type="ECO:0000256" key="2">
    <source>
        <dbReference type="SAM" id="SignalP"/>
    </source>
</evidence>
<evidence type="ECO:0000256" key="1">
    <source>
        <dbReference type="SAM" id="Phobius"/>
    </source>
</evidence>
<feature type="chain" id="PRO_5026262255" evidence="2">
    <location>
        <begin position="24"/>
        <end position="119"/>
    </location>
</feature>
<dbReference type="EMBL" id="ML977168">
    <property type="protein sequence ID" value="KAF1984473.1"/>
    <property type="molecule type" value="Genomic_DNA"/>
</dbReference>
<organism evidence="3 4">
    <name type="scientific">Aulographum hederae CBS 113979</name>
    <dbReference type="NCBI Taxonomy" id="1176131"/>
    <lineage>
        <taxon>Eukaryota</taxon>
        <taxon>Fungi</taxon>
        <taxon>Dikarya</taxon>
        <taxon>Ascomycota</taxon>
        <taxon>Pezizomycotina</taxon>
        <taxon>Dothideomycetes</taxon>
        <taxon>Pleosporomycetidae</taxon>
        <taxon>Aulographales</taxon>
        <taxon>Aulographaceae</taxon>
    </lineage>
</organism>
<feature type="signal peptide" evidence="2">
    <location>
        <begin position="1"/>
        <end position="23"/>
    </location>
</feature>
<evidence type="ECO:0000313" key="4">
    <source>
        <dbReference type="Proteomes" id="UP000800041"/>
    </source>
</evidence>
<feature type="transmembrane region" description="Helical" evidence="1">
    <location>
        <begin position="55"/>
        <end position="77"/>
    </location>
</feature>
<dbReference type="Proteomes" id="UP000800041">
    <property type="component" value="Unassembled WGS sequence"/>
</dbReference>
<sequence length="119" mass="12999">MTNSSFHASGLFILLFLFTLGHAQPIPSTLPLLNRSSTSKKVGAASNLVLTAGEIAGITVACIIAAIIIIVVIVYFMRKRAAEEEAKAKAIKERETMELVYLEDHEGMKTPHVQTIRPH</sequence>
<keyword evidence="1" id="KW-0472">Membrane</keyword>